<dbReference type="AlphaFoldDB" id="A0A7L6B854"/>
<feature type="transmembrane region" description="Helical" evidence="7">
    <location>
        <begin position="163"/>
        <end position="183"/>
    </location>
</feature>
<keyword evidence="3 7" id="KW-0812">Transmembrane</keyword>
<name>A0A7L6B854_9ACTN</name>
<dbReference type="PANTHER" id="PTHR30509">
    <property type="entry name" value="P-HYDROXYBENZOIC ACID EFFLUX PUMP SUBUNIT-RELATED"/>
    <property type="match status" value="1"/>
</dbReference>
<evidence type="ECO:0000259" key="8">
    <source>
        <dbReference type="Pfam" id="PF13515"/>
    </source>
</evidence>
<keyword evidence="2" id="KW-1003">Cell membrane</keyword>
<dbReference type="GO" id="GO:0005886">
    <property type="term" value="C:plasma membrane"/>
    <property type="evidence" value="ECO:0007669"/>
    <property type="project" value="UniProtKB-SubCell"/>
</dbReference>
<protein>
    <submittedName>
        <fullName evidence="9">FUSC family protein</fullName>
    </submittedName>
</protein>
<feature type="transmembrane region" description="Helical" evidence="7">
    <location>
        <begin position="37"/>
        <end position="56"/>
    </location>
</feature>
<feature type="transmembrane region" description="Helical" evidence="7">
    <location>
        <begin position="93"/>
        <end position="118"/>
    </location>
</feature>
<reference evidence="9 10" key="2">
    <citation type="journal article" date="2021" name="Mar. Drugs">
        <title>A New Micromonospora Strain with Antibiotic Activity Isolated from the Microbiome of a Mid-Atlantic Deep-Sea Sponge.</title>
        <authorList>
            <person name="Back C.R."/>
            <person name="Stennett H.L."/>
            <person name="Williams S.E."/>
            <person name="Wang L."/>
            <person name="Ojeda Gomez J."/>
            <person name="Abdulle O.M."/>
            <person name="Duffy T."/>
            <person name="Neal C."/>
            <person name="Mantell J."/>
            <person name="Jepson M.A."/>
            <person name="Hendry K.R."/>
            <person name="Powell D."/>
            <person name="Stach J.E.M."/>
            <person name="Essex-Lopresti A.E."/>
            <person name="Willis C.L."/>
            <person name="Curnow P."/>
            <person name="Race P.R."/>
        </authorList>
    </citation>
    <scope>NUCLEOTIDE SEQUENCE [LARGE SCALE GENOMIC DNA]</scope>
    <source>
        <strain evidence="9 10">28ISP2-46</strain>
    </source>
</reference>
<dbReference type="Pfam" id="PF13515">
    <property type="entry name" value="FUSC_2"/>
    <property type="match status" value="1"/>
</dbReference>
<evidence type="ECO:0000256" key="6">
    <source>
        <dbReference type="ARBA" id="ARBA00043993"/>
    </source>
</evidence>
<dbReference type="InterPro" id="IPR049453">
    <property type="entry name" value="Memb_transporter_dom"/>
</dbReference>
<dbReference type="PANTHER" id="PTHR30509:SF9">
    <property type="entry name" value="MULTIDRUG RESISTANCE PROTEIN MDTO"/>
    <property type="match status" value="1"/>
</dbReference>
<keyword evidence="5 7" id="KW-0472">Membrane</keyword>
<organism evidence="9 10">
    <name type="scientific">Micromonospora robiginosa</name>
    <dbReference type="NCBI Taxonomy" id="2749844"/>
    <lineage>
        <taxon>Bacteria</taxon>
        <taxon>Bacillati</taxon>
        <taxon>Actinomycetota</taxon>
        <taxon>Actinomycetes</taxon>
        <taxon>Micromonosporales</taxon>
        <taxon>Micromonosporaceae</taxon>
        <taxon>Micromonospora</taxon>
    </lineage>
</organism>
<comment type="subcellular location">
    <subcellularLocation>
        <location evidence="1">Cell membrane</location>
        <topology evidence="1">Multi-pass membrane protein</topology>
    </subcellularLocation>
</comment>
<evidence type="ECO:0000256" key="4">
    <source>
        <dbReference type="ARBA" id="ARBA00022989"/>
    </source>
</evidence>
<accession>A0A7L6B854</accession>
<evidence type="ECO:0000256" key="2">
    <source>
        <dbReference type="ARBA" id="ARBA00022475"/>
    </source>
</evidence>
<keyword evidence="10" id="KW-1185">Reference proteome</keyword>
<evidence type="ECO:0000313" key="9">
    <source>
        <dbReference type="EMBL" id="QLQ38167.1"/>
    </source>
</evidence>
<sequence length="401" mass="43009">MTSREGLADLDGPRIAAAVDELRDKGKATLHDRLHRVRTAFGLALQAGLAAGLAYLVSHRLLHNPQPVFAPISAVGTLAASVGQRFRRTVELIIGVAVGVLVGDVLIYFLGTGAWQLALVVTSAILLTIFAGASVAIVIQAAATAVLIVTLSPSTQNLEFPRFVDAFLGGSIALIVTALLLPLNPLRVINRAARPALDLLAEQLDACAEALRNRDRGAAQRALFRLRENKEELAALSEAIEGAKETITISPARWHRRSELTHYAEAAEPIDRAMRNSGTLIRRSVTMIEDEEEIPEPMPDAIAHLAESVRLLRHEFAAGEEPQQARERTLRAVSEASRAYAEGVGFSGSVVIAQVRTAASDLMVASGIEQEEANRLVRQAFHGNDQQTDEAPQAPTAPPVG</sequence>
<feature type="transmembrane region" description="Helical" evidence="7">
    <location>
        <begin position="68"/>
        <end position="86"/>
    </location>
</feature>
<keyword evidence="4 7" id="KW-1133">Transmembrane helix</keyword>
<evidence type="ECO:0000256" key="7">
    <source>
        <dbReference type="SAM" id="Phobius"/>
    </source>
</evidence>
<feature type="domain" description="Integral membrane bound transporter" evidence="8">
    <location>
        <begin position="53"/>
        <end position="176"/>
    </location>
</feature>
<dbReference type="EMBL" id="CP059322">
    <property type="protein sequence ID" value="QLQ38167.1"/>
    <property type="molecule type" value="Genomic_DNA"/>
</dbReference>
<evidence type="ECO:0000256" key="1">
    <source>
        <dbReference type="ARBA" id="ARBA00004651"/>
    </source>
</evidence>
<dbReference type="Proteomes" id="UP000510844">
    <property type="component" value="Chromosome"/>
</dbReference>
<comment type="similarity">
    <text evidence="6">Belongs to the YccS/YhfK family.</text>
</comment>
<evidence type="ECO:0000256" key="3">
    <source>
        <dbReference type="ARBA" id="ARBA00022692"/>
    </source>
</evidence>
<reference evidence="10" key="1">
    <citation type="submission" date="2020-07" db="EMBL/GenBank/DDBJ databases">
        <title>A new Micromonospora strain with potent antibiotic activity isolated from the microbiome of a mid-Atlantic deep-sea sponge.</title>
        <authorList>
            <person name="Back C.R."/>
            <person name="Stennett H.L."/>
            <person name="Williams S.E."/>
            <person name="Wang L."/>
            <person name="Ojeda Gomez J."/>
            <person name="Abdulle O.M."/>
            <person name="Duffy T."/>
            <person name="Hendry K.R."/>
            <person name="Powell D."/>
            <person name="Stach J.E."/>
            <person name="Essex-Lopresti A.E."/>
            <person name="Willis C.L."/>
            <person name="Curnow P."/>
            <person name="Race P.R."/>
        </authorList>
    </citation>
    <scope>NUCLEOTIDE SEQUENCE [LARGE SCALE GENOMIC DNA]</scope>
    <source>
        <strain evidence="10">28ISP2-46</strain>
    </source>
</reference>
<evidence type="ECO:0000313" key="10">
    <source>
        <dbReference type="Proteomes" id="UP000510844"/>
    </source>
</evidence>
<proteinExistence type="inferred from homology"/>
<evidence type="ECO:0000256" key="5">
    <source>
        <dbReference type="ARBA" id="ARBA00023136"/>
    </source>
</evidence>
<dbReference type="KEGG" id="mfeu:H1D33_04585"/>
<feature type="transmembrane region" description="Helical" evidence="7">
    <location>
        <begin position="124"/>
        <end position="151"/>
    </location>
</feature>
<gene>
    <name evidence="9" type="ORF">H1D33_04585</name>
</gene>